<feature type="compositionally biased region" description="Low complexity" evidence="1">
    <location>
        <begin position="1"/>
        <end position="21"/>
    </location>
</feature>
<accession>A0A4U0WG12</accession>
<dbReference type="EMBL" id="NAJN01001680">
    <property type="protein sequence ID" value="TKA61792.1"/>
    <property type="molecule type" value="Genomic_DNA"/>
</dbReference>
<dbReference type="AlphaFoldDB" id="A0A4U0WG12"/>
<dbReference type="SUPFAM" id="SSF54768">
    <property type="entry name" value="dsRNA-binding domain-like"/>
    <property type="match status" value="1"/>
</dbReference>
<evidence type="ECO:0000256" key="1">
    <source>
        <dbReference type="SAM" id="MobiDB-lite"/>
    </source>
</evidence>
<keyword evidence="3" id="KW-1185">Reference proteome</keyword>
<dbReference type="OrthoDB" id="5418749at2759"/>
<dbReference type="Gene3D" id="3.30.160.20">
    <property type="match status" value="1"/>
</dbReference>
<dbReference type="CDD" id="cd00048">
    <property type="entry name" value="DSRM_SF"/>
    <property type="match status" value="1"/>
</dbReference>
<dbReference type="PANTHER" id="PTHR42030:SF1">
    <property type="entry name" value="DRBM DOMAIN-CONTAINING PROTEIN"/>
    <property type="match status" value="1"/>
</dbReference>
<organism evidence="2 3">
    <name type="scientific">Cryomyces minteri</name>
    <dbReference type="NCBI Taxonomy" id="331657"/>
    <lineage>
        <taxon>Eukaryota</taxon>
        <taxon>Fungi</taxon>
        <taxon>Dikarya</taxon>
        <taxon>Ascomycota</taxon>
        <taxon>Pezizomycotina</taxon>
        <taxon>Dothideomycetes</taxon>
        <taxon>Dothideomycetes incertae sedis</taxon>
        <taxon>Cryomyces</taxon>
    </lineage>
</organism>
<protein>
    <recommendedName>
        <fullName evidence="4">DRBM domain-containing protein</fullName>
    </recommendedName>
</protein>
<dbReference type="Proteomes" id="UP000308768">
    <property type="component" value="Unassembled WGS sequence"/>
</dbReference>
<evidence type="ECO:0000313" key="3">
    <source>
        <dbReference type="Proteomes" id="UP000308768"/>
    </source>
</evidence>
<gene>
    <name evidence="2" type="ORF">B0A49_09435</name>
</gene>
<name>A0A4U0WG12_9PEZI</name>
<feature type="region of interest" description="Disordered" evidence="1">
    <location>
        <begin position="91"/>
        <end position="117"/>
    </location>
</feature>
<reference evidence="2 3" key="1">
    <citation type="submission" date="2017-03" db="EMBL/GenBank/DDBJ databases">
        <title>Genomes of endolithic fungi from Antarctica.</title>
        <authorList>
            <person name="Coleine C."/>
            <person name="Masonjones S."/>
            <person name="Stajich J.E."/>
        </authorList>
    </citation>
    <scope>NUCLEOTIDE SEQUENCE [LARGE SCALE GENOMIC DNA]</scope>
    <source>
        <strain evidence="2 3">CCFEE 5187</strain>
    </source>
</reference>
<evidence type="ECO:0000313" key="2">
    <source>
        <dbReference type="EMBL" id="TKA61792.1"/>
    </source>
</evidence>
<sequence>MSSMSYANPSASSASAGTSSAWQERLQEHCRATQMRPPVWNIVSDRRGGRTAWSSTVMVQGQYIPARYWYDGQYVNNAKEDAAEVALQKLGQAPAPSGPLQQQQQQQQQRYYGGAGN</sequence>
<evidence type="ECO:0008006" key="4">
    <source>
        <dbReference type="Google" id="ProtNLM"/>
    </source>
</evidence>
<dbReference type="PANTHER" id="PTHR42030">
    <property type="entry name" value="DRBM DOMAIN-CONTAINING PROTEIN"/>
    <property type="match status" value="1"/>
</dbReference>
<feature type="region of interest" description="Disordered" evidence="1">
    <location>
        <begin position="1"/>
        <end position="27"/>
    </location>
</feature>
<comment type="caution">
    <text evidence="2">The sequence shown here is derived from an EMBL/GenBank/DDBJ whole genome shotgun (WGS) entry which is preliminary data.</text>
</comment>
<proteinExistence type="predicted"/>